<dbReference type="Pfam" id="PF00665">
    <property type="entry name" value="rve"/>
    <property type="match status" value="1"/>
</dbReference>
<dbReference type="InterPro" id="IPR050900">
    <property type="entry name" value="Transposase_IS3/IS150/IS904"/>
</dbReference>
<organism evidence="3 4">
    <name type="scientific">Streptomyces viridiviolaceus</name>
    <dbReference type="NCBI Taxonomy" id="68282"/>
    <lineage>
        <taxon>Bacteria</taxon>
        <taxon>Bacillati</taxon>
        <taxon>Actinomycetota</taxon>
        <taxon>Actinomycetes</taxon>
        <taxon>Kitasatosporales</taxon>
        <taxon>Streptomycetaceae</taxon>
        <taxon>Streptomyces</taxon>
    </lineage>
</organism>
<dbReference type="RefSeq" id="WP_373303440.1">
    <property type="nucleotide sequence ID" value="NZ_BMWA01000030.1"/>
</dbReference>
<dbReference type="InterPro" id="IPR012337">
    <property type="entry name" value="RNaseH-like_sf"/>
</dbReference>
<proteinExistence type="predicted"/>
<evidence type="ECO:0000256" key="1">
    <source>
        <dbReference type="SAM" id="MobiDB-lite"/>
    </source>
</evidence>
<protein>
    <submittedName>
        <fullName evidence="3">DDE-type integrase/transposase/recombinase</fullName>
    </submittedName>
</protein>
<dbReference type="PANTHER" id="PTHR46889">
    <property type="entry name" value="TRANSPOSASE INSF FOR INSERTION SEQUENCE IS3B-RELATED"/>
    <property type="match status" value="1"/>
</dbReference>
<dbReference type="EMBL" id="JBHSYM010000073">
    <property type="protein sequence ID" value="MFC7016112.1"/>
    <property type="molecule type" value="Genomic_DNA"/>
</dbReference>
<gene>
    <name evidence="3" type="ORF">ACFQMH_31335</name>
</gene>
<evidence type="ECO:0000313" key="4">
    <source>
        <dbReference type="Proteomes" id="UP001596409"/>
    </source>
</evidence>
<dbReference type="Gene3D" id="3.30.420.10">
    <property type="entry name" value="Ribonuclease H-like superfamily/Ribonuclease H"/>
    <property type="match status" value="1"/>
</dbReference>
<dbReference type="SUPFAM" id="SSF53098">
    <property type="entry name" value="Ribonuclease H-like"/>
    <property type="match status" value="1"/>
</dbReference>
<reference evidence="4" key="1">
    <citation type="journal article" date="2019" name="Int. J. Syst. Evol. Microbiol.">
        <title>The Global Catalogue of Microorganisms (GCM) 10K type strain sequencing project: providing services to taxonomists for standard genome sequencing and annotation.</title>
        <authorList>
            <consortium name="The Broad Institute Genomics Platform"/>
            <consortium name="The Broad Institute Genome Sequencing Center for Infectious Disease"/>
            <person name="Wu L."/>
            <person name="Ma J."/>
        </authorList>
    </citation>
    <scope>NUCLEOTIDE SEQUENCE [LARGE SCALE GENOMIC DNA]</scope>
    <source>
        <strain evidence="4">JCM 4855</strain>
    </source>
</reference>
<dbReference type="InterPro" id="IPR036397">
    <property type="entry name" value="RNaseH_sf"/>
</dbReference>
<name>A0ABW2E9T9_9ACTN</name>
<accession>A0ABW2E9T9</accession>
<dbReference type="PANTHER" id="PTHR46889:SF4">
    <property type="entry name" value="TRANSPOSASE INSO FOR INSERTION SEQUENCE ELEMENT IS911B-RELATED"/>
    <property type="match status" value="1"/>
</dbReference>
<dbReference type="InterPro" id="IPR001584">
    <property type="entry name" value="Integrase_cat-core"/>
</dbReference>
<feature type="compositionally biased region" description="Low complexity" evidence="1">
    <location>
        <begin position="83"/>
        <end position="99"/>
    </location>
</feature>
<keyword evidence="4" id="KW-1185">Reference proteome</keyword>
<feature type="region of interest" description="Disordered" evidence="1">
    <location>
        <begin position="79"/>
        <end position="149"/>
    </location>
</feature>
<evidence type="ECO:0000259" key="2">
    <source>
        <dbReference type="Pfam" id="PF00665"/>
    </source>
</evidence>
<evidence type="ECO:0000313" key="3">
    <source>
        <dbReference type="EMBL" id="MFC7016112.1"/>
    </source>
</evidence>
<feature type="domain" description="Integrase catalytic" evidence="2">
    <location>
        <begin position="7"/>
        <end position="83"/>
    </location>
</feature>
<comment type="caution">
    <text evidence="3">The sequence shown here is derived from an EMBL/GenBank/DDBJ whole genome shotgun (WGS) entry which is preliminary data.</text>
</comment>
<dbReference type="Proteomes" id="UP001596409">
    <property type="component" value="Unassembled WGS sequence"/>
</dbReference>
<sequence>MPDLLQFLCLATVIDVHSRRLLGWSMADHMRTQLDTDALDAAVCIRGGQVNGVVVHSDHGDQYSLKAFAGACRTAGIRRSVGPSARARTARPSRSSPRSNGKSWPSLHDNPCPRPRWKPPLCSPPTRLPGWRRPRTPACRTTAVSSSRA</sequence>